<evidence type="ECO:0000313" key="2">
    <source>
        <dbReference type="EMBL" id="CRI34516.1"/>
    </source>
</evidence>
<organism evidence="2 3">
    <name type="scientific">Helicobacter heilmannii</name>
    <dbReference type="NCBI Taxonomy" id="35817"/>
    <lineage>
        <taxon>Bacteria</taxon>
        <taxon>Pseudomonadati</taxon>
        <taxon>Campylobacterota</taxon>
        <taxon>Epsilonproteobacteria</taxon>
        <taxon>Campylobacterales</taxon>
        <taxon>Helicobacteraceae</taxon>
        <taxon>Helicobacter</taxon>
    </lineage>
</organism>
<dbReference type="Proteomes" id="UP000046090">
    <property type="component" value="Unassembled WGS sequence"/>
</dbReference>
<keyword evidence="1" id="KW-0812">Transmembrane</keyword>
<dbReference type="EMBL" id="CDMK01000001">
    <property type="protein sequence ID" value="CRI34516.1"/>
    <property type="molecule type" value="Genomic_DNA"/>
</dbReference>
<feature type="transmembrane region" description="Helical" evidence="1">
    <location>
        <begin position="37"/>
        <end position="58"/>
    </location>
</feature>
<sequence length="102" mass="11409">MHSPPFLTSQPNKPNFSPLLYHVLMGTKERLKLEFDLLKLLIVVFVSAILSSVAYGFIHYDKLSLLRLMLVACGVFVLALILSFLLKKAFACLNQIEGLNDG</sequence>
<keyword evidence="3" id="KW-1185">Reference proteome</keyword>
<reference evidence="3" key="1">
    <citation type="submission" date="2014-12" db="EMBL/GenBank/DDBJ databases">
        <authorList>
            <person name="Smet A."/>
        </authorList>
    </citation>
    <scope>NUCLEOTIDE SEQUENCE [LARGE SCALE GENOMIC DNA]</scope>
</reference>
<proteinExistence type="predicted"/>
<protein>
    <submittedName>
        <fullName evidence="2">Uncharacterized protein</fullName>
    </submittedName>
</protein>
<accession>A0A0K2Y5R5</accession>
<feature type="transmembrane region" description="Helical" evidence="1">
    <location>
        <begin position="64"/>
        <end position="86"/>
    </location>
</feature>
<evidence type="ECO:0000256" key="1">
    <source>
        <dbReference type="SAM" id="Phobius"/>
    </source>
</evidence>
<keyword evidence="1" id="KW-1133">Transmembrane helix</keyword>
<gene>
    <name evidence="2" type="ORF">HHE01_13620</name>
</gene>
<evidence type="ECO:0000313" key="3">
    <source>
        <dbReference type="Proteomes" id="UP000046090"/>
    </source>
</evidence>
<keyword evidence="1" id="KW-0472">Membrane</keyword>
<name>A0A0K2Y5R5_HELHE</name>
<dbReference type="AlphaFoldDB" id="A0A0K2Y5R5"/>